<evidence type="ECO:0000256" key="1">
    <source>
        <dbReference type="ARBA" id="ARBA00009108"/>
    </source>
</evidence>
<evidence type="ECO:0000256" key="2">
    <source>
        <dbReference type="SAM" id="Coils"/>
    </source>
</evidence>
<evidence type="ECO:0000313" key="4">
    <source>
        <dbReference type="EMBL" id="MFC5177072.1"/>
    </source>
</evidence>
<evidence type="ECO:0000256" key="3">
    <source>
        <dbReference type="SAM" id="MobiDB-lite"/>
    </source>
</evidence>
<feature type="region of interest" description="Disordered" evidence="3">
    <location>
        <begin position="1"/>
        <end position="42"/>
    </location>
</feature>
<keyword evidence="5" id="KW-1185">Reference proteome</keyword>
<dbReference type="Gene3D" id="3.30.70.1880">
    <property type="entry name" value="Protein of unknown function DUF881"/>
    <property type="match status" value="1"/>
</dbReference>
<feature type="compositionally biased region" description="Pro residues" evidence="3">
    <location>
        <begin position="12"/>
        <end position="21"/>
    </location>
</feature>
<gene>
    <name evidence="4" type="ORF">ACFPGP_10340</name>
</gene>
<sequence>MPDPTPDLSARPPAPVVPADPTPDLSADPAPPTGDEPGAPVGRDRLVRALTHPSRHQVVVAVLLAVVGFAAMTQVQAQSDDAAYAGYREQDLIDVLNGLTDTTQRAQREITRLEQAKADLQSSSEARQAALTEARKQADTLDILAGTVPVTGPGIRVTIDETDGAVSTDSLLDMIQELRGAGAEAMQFNGQVRVVASTSFEDGVGGIYVDDQLLEPPYVLDAIGEPTTLHGAMVFREGPIEQLEGDGATVTVDELPSLDIKSVATPEDTQFLQPVPPQ</sequence>
<dbReference type="Proteomes" id="UP001596087">
    <property type="component" value="Unassembled WGS sequence"/>
</dbReference>
<dbReference type="PANTHER" id="PTHR37313:SF2">
    <property type="entry name" value="UPF0749 PROTEIN YLXX"/>
    <property type="match status" value="1"/>
</dbReference>
<dbReference type="RefSeq" id="WP_378589816.1">
    <property type="nucleotide sequence ID" value="NZ_JBHSKD010000009.1"/>
</dbReference>
<dbReference type="PANTHER" id="PTHR37313">
    <property type="entry name" value="UPF0749 PROTEIN RV1825"/>
    <property type="match status" value="1"/>
</dbReference>
<comment type="similarity">
    <text evidence="1">Belongs to the UPF0749 family.</text>
</comment>
<keyword evidence="2" id="KW-0175">Coiled coil</keyword>
<comment type="caution">
    <text evidence="4">The sequence shown here is derived from an EMBL/GenBank/DDBJ whole genome shotgun (WGS) entry which is preliminary data.</text>
</comment>
<accession>A0ABW0BJ79</accession>
<evidence type="ECO:0000313" key="5">
    <source>
        <dbReference type="Proteomes" id="UP001596087"/>
    </source>
</evidence>
<dbReference type="EMBL" id="JBHSKD010000009">
    <property type="protein sequence ID" value="MFC5177072.1"/>
    <property type="molecule type" value="Genomic_DNA"/>
</dbReference>
<protein>
    <submittedName>
        <fullName evidence="4">DUF881 domain-containing protein</fullName>
    </submittedName>
</protein>
<name>A0ABW0BJ79_9ACTN</name>
<dbReference type="InterPro" id="IPR010273">
    <property type="entry name" value="DUF881"/>
</dbReference>
<organism evidence="4 5">
    <name type="scientific">Nocardioides taihuensis</name>
    <dbReference type="NCBI Taxonomy" id="1835606"/>
    <lineage>
        <taxon>Bacteria</taxon>
        <taxon>Bacillati</taxon>
        <taxon>Actinomycetota</taxon>
        <taxon>Actinomycetes</taxon>
        <taxon>Propionibacteriales</taxon>
        <taxon>Nocardioidaceae</taxon>
        <taxon>Nocardioides</taxon>
    </lineage>
</organism>
<feature type="coiled-coil region" evidence="2">
    <location>
        <begin position="96"/>
        <end position="133"/>
    </location>
</feature>
<proteinExistence type="inferred from homology"/>
<dbReference type="Pfam" id="PF05949">
    <property type="entry name" value="DUF881"/>
    <property type="match status" value="1"/>
</dbReference>
<reference evidence="5" key="1">
    <citation type="journal article" date="2019" name="Int. J. Syst. Evol. Microbiol.">
        <title>The Global Catalogue of Microorganisms (GCM) 10K type strain sequencing project: providing services to taxonomists for standard genome sequencing and annotation.</title>
        <authorList>
            <consortium name="The Broad Institute Genomics Platform"/>
            <consortium name="The Broad Institute Genome Sequencing Center for Infectious Disease"/>
            <person name="Wu L."/>
            <person name="Ma J."/>
        </authorList>
    </citation>
    <scope>NUCLEOTIDE SEQUENCE [LARGE SCALE GENOMIC DNA]</scope>
    <source>
        <strain evidence="5">DFY41</strain>
    </source>
</reference>